<evidence type="ECO:0000259" key="1">
    <source>
        <dbReference type="Pfam" id="PF13673"/>
    </source>
</evidence>
<proteinExistence type="predicted"/>
<dbReference type="SUPFAM" id="SSF55729">
    <property type="entry name" value="Acyl-CoA N-acyltransferases (Nat)"/>
    <property type="match status" value="1"/>
</dbReference>
<sequence>MPKATKADESLIVDIIANSFPSNPSVRSILKNDKKEPQRMRWLAKYVFKTALRRKAIFLSTDRTGVAICYKFNSHKENLLDYWNQLVLAITAIGIERIFKVIKRDHYVKSKRPASGDFLYFWFFGVSDAGKGHGAAHELKKAVFAEAEKQNLPIYLETSIAKNKRVYERYGFETYHTWDYKSEGITLWFMRSK</sequence>
<organism evidence="2 3">
    <name type="scientific">Reichenbachiella carrageenanivorans</name>
    <dbReference type="NCBI Taxonomy" id="2979869"/>
    <lineage>
        <taxon>Bacteria</taxon>
        <taxon>Pseudomonadati</taxon>
        <taxon>Bacteroidota</taxon>
        <taxon>Cytophagia</taxon>
        <taxon>Cytophagales</taxon>
        <taxon>Reichenbachiellaceae</taxon>
        <taxon>Reichenbachiella</taxon>
    </lineage>
</organism>
<dbReference type="RefSeq" id="WP_263050034.1">
    <property type="nucleotide sequence ID" value="NZ_CP106735.1"/>
</dbReference>
<name>A0ABY6CZR2_9BACT</name>
<feature type="domain" description="N-acetyltransferase" evidence="1">
    <location>
        <begin position="124"/>
        <end position="191"/>
    </location>
</feature>
<keyword evidence="3" id="KW-1185">Reference proteome</keyword>
<dbReference type="Pfam" id="PF13673">
    <property type="entry name" value="Acetyltransf_10"/>
    <property type="match status" value="1"/>
</dbReference>
<dbReference type="InterPro" id="IPR016181">
    <property type="entry name" value="Acyl_CoA_acyltransferase"/>
</dbReference>
<protein>
    <recommendedName>
        <fullName evidence="1">N-acetyltransferase domain-containing protein</fullName>
    </recommendedName>
</protein>
<dbReference type="Gene3D" id="3.40.630.30">
    <property type="match status" value="1"/>
</dbReference>
<gene>
    <name evidence="2" type="ORF">N7E81_13075</name>
</gene>
<dbReference type="PANTHER" id="PTHR42791:SF1">
    <property type="entry name" value="N-ACETYLTRANSFERASE DOMAIN-CONTAINING PROTEIN"/>
    <property type="match status" value="1"/>
</dbReference>
<dbReference type="EMBL" id="CP106735">
    <property type="protein sequence ID" value="UXX78288.1"/>
    <property type="molecule type" value="Genomic_DNA"/>
</dbReference>
<evidence type="ECO:0000313" key="3">
    <source>
        <dbReference type="Proteomes" id="UP001062165"/>
    </source>
</evidence>
<evidence type="ECO:0000313" key="2">
    <source>
        <dbReference type="EMBL" id="UXX78288.1"/>
    </source>
</evidence>
<dbReference type="PANTHER" id="PTHR42791">
    <property type="entry name" value="GNAT FAMILY ACETYLTRANSFERASE"/>
    <property type="match status" value="1"/>
</dbReference>
<accession>A0ABY6CZR2</accession>
<dbReference type="InterPro" id="IPR052523">
    <property type="entry name" value="Trichothecene_AcTrans"/>
</dbReference>
<dbReference type="Proteomes" id="UP001062165">
    <property type="component" value="Chromosome"/>
</dbReference>
<dbReference type="InterPro" id="IPR000182">
    <property type="entry name" value="GNAT_dom"/>
</dbReference>
<reference evidence="2" key="1">
    <citation type="submission" date="2022-10" db="EMBL/GenBank/DDBJ databases">
        <title>Comparative genomics and taxonomic characterization of three novel marine species of genus Reichenbachiella exhibiting antioxidant and polysaccharide degradation activities.</title>
        <authorList>
            <person name="Muhammad N."/>
            <person name="Lee Y.-J."/>
            <person name="Ko J."/>
            <person name="Kim S.-G."/>
        </authorList>
    </citation>
    <scope>NUCLEOTIDE SEQUENCE</scope>
    <source>
        <strain evidence="2">Wsw4-B4</strain>
    </source>
</reference>